<dbReference type="Proteomes" id="UP000004810">
    <property type="component" value="Unassembled WGS sequence"/>
</dbReference>
<comment type="caution">
    <text evidence="1">The sequence shown here is derived from an EMBL/GenBank/DDBJ whole genome shotgun (WGS) entry which is preliminary data.</text>
</comment>
<protein>
    <submittedName>
        <fullName evidence="1">Uncharacterized protein</fullName>
    </submittedName>
</protein>
<gene>
    <name evidence="1" type="ORF">WUBG_17555</name>
</gene>
<evidence type="ECO:0000313" key="2">
    <source>
        <dbReference type="Proteomes" id="UP000004810"/>
    </source>
</evidence>
<sequence>MMQTGGPGRSVMMGQSQGSYMGVPNVASQSGSAYQQIVSLLHQSFKNPNWPPNFITPDNVLDYFCDPGNVFLRYFFVQSAYQNAKS</sequence>
<name>J9E876_WUCBA</name>
<dbReference type="AlphaFoldDB" id="J9E876"/>
<accession>J9E876</accession>
<organism evidence="1 2">
    <name type="scientific">Wuchereria bancrofti</name>
    <dbReference type="NCBI Taxonomy" id="6293"/>
    <lineage>
        <taxon>Eukaryota</taxon>
        <taxon>Metazoa</taxon>
        <taxon>Ecdysozoa</taxon>
        <taxon>Nematoda</taxon>
        <taxon>Chromadorea</taxon>
        <taxon>Rhabditida</taxon>
        <taxon>Spirurina</taxon>
        <taxon>Spiruromorpha</taxon>
        <taxon>Filarioidea</taxon>
        <taxon>Onchocercidae</taxon>
        <taxon>Wuchereria</taxon>
    </lineage>
</organism>
<evidence type="ECO:0000313" key="1">
    <source>
        <dbReference type="EMBL" id="EJW71539.1"/>
    </source>
</evidence>
<proteinExistence type="predicted"/>
<dbReference type="EMBL" id="ADBV01018324">
    <property type="protein sequence ID" value="EJW71539.1"/>
    <property type="molecule type" value="Genomic_DNA"/>
</dbReference>
<reference evidence="2" key="1">
    <citation type="submission" date="2012-08" db="EMBL/GenBank/DDBJ databases">
        <title>The Genome Sequence of Wuchereria bancrofti.</title>
        <authorList>
            <person name="Nutman T.B."/>
            <person name="Fink D.L."/>
            <person name="Russ C."/>
            <person name="Young S."/>
            <person name="Zeng Q."/>
            <person name="Koehrsen M."/>
            <person name="Alvarado L."/>
            <person name="Berlin A."/>
            <person name="Chapman S.B."/>
            <person name="Chen Z."/>
            <person name="Freedman E."/>
            <person name="Gellesch M."/>
            <person name="Goldberg J."/>
            <person name="Griggs A."/>
            <person name="Gujja S."/>
            <person name="Heilman E.R."/>
            <person name="Heiman D."/>
            <person name="Hepburn T."/>
            <person name="Howarth C."/>
            <person name="Jen D."/>
            <person name="Larson L."/>
            <person name="Lewis B."/>
            <person name="Mehta T."/>
            <person name="Park D."/>
            <person name="Pearson M."/>
            <person name="Roberts A."/>
            <person name="Saif S."/>
            <person name="Shea T."/>
            <person name="Shenoy N."/>
            <person name="Sisk P."/>
            <person name="Stolte C."/>
            <person name="Sykes S."/>
            <person name="Walk T."/>
            <person name="White J."/>
            <person name="Yandava C."/>
            <person name="Haas B."/>
            <person name="Henn M.R."/>
            <person name="Nusbaum C."/>
            <person name="Birren B."/>
        </authorList>
    </citation>
    <scope>NUCLEOTIDE SEQUENCE [LARGE SCALE GENOMIC DNA]</scope>
    <source>
        <strain evidence="2">NA</strain>
    </source>
</reference>